<keyword evidence="7" id="KW-0808">Transferase</keyword>
<gene>
    <name evidence="6" type="ORF">I6G47_25995</name>
    <name evidence="7" type="ORF">SAMN05421547_110135</name>
</gene>
<dbReference type="AlphaFoldDB" id="A0A1H3PF17"/>
<dbReference type="PROSITE" id="PS50889">
    <property type="entry name" value="S4"/>
    <property type="match status" value="1"/>
</dbReference>
<comment type="similarity">
    <text evidence="2">Belongs to the TlyA family.</text>
</comment>
<dbReference type="Gene3D" id="3.10.290.10">
    <property type="entry name" value="RNA-binding S4 domain"/>
    <property type="match status" value="1"/>
</dbReference>
<dbReference type="InterPro" id="IPR047048">
    <property type="entry name" value="TlyA"/>
</dbReference>
<dbReference type="GeneID" id="94690028"/>
<evidence type="ECO:0000256" key="1">
    <source>
        <dbReference type="ARBA" id="ARBA00022884"/>
    </source>
</evidence>
<keyword evidence="1 3" id="KW-0694">RNA-binding</keyword>
<dbReference type="Proteomes" id="UP000183417">
    <property type="component" value="Unassembled WGS sequence"/>
</dbReference>
<dbReference type="EMBL" id="CP065748">
    <property type="protein sequence ID" value="QPS80401.1"/>
    <property type="molecule type" value="Genomic_DNA"/>
</dbReference>
<dbReference type="GO" id="GO:0008168">
    <property type="term" value="F:methyltransferase activity"/>
    <property type="evidence" value="ECO:0007669"/>
    <property type="project" value="UniProtKB-KW"/>
</dbReference>
<feature type="domain" description="Ribosomal RNA methyltransferase FtsJ" evidence="5">
    <location>
        <begin position="63"/>
        <end position="329"/>
    </location>
</feature>
<accession>A0A1H3PF17</accession>
<dbReference type="InterPro" id="IPR036986">
    <property type="entry name" value="S4_RNA-bd_sf"/>
</dbReference>
<dbReference type="PANTHER" id="PTHR32319">
    <property type="entry name" value="BACTERIAL HEMOLYSIN-LIKE PROTEIN"/>
    <property type="match status" value="1"/>
</dbReference>
<evidence type="ECO:0000313" key="9">
    <source>
        <dbReference type="Proteomes" id="UP000595064"/>
    </source>
</evidence>
<evidence type="ECO:0000256" key="3">
    <source>
        <dbReference type="PROSITE-ProRule" id="PRU00182"/>
    </source>
</evidence>
<dbReference type="Gene3D" id="3.40.50.150">
    <property type="entry name" value="Vaccinia Virus protein VP39"/>
    <property type="match status" value="1"/>
</dbReference>
<dbReference type="PANTHER" id="PTHR32319:SF0">
    <property type="entry name" value="BACTERIAL HEMOLYSIN-LIKE PROTEIN"/>
    <property type="match status" value="1"/>
</dbReference>
<organism evidence="7 8">
    <name type="scientific">Delftia lacustris</name>
    <dbReference type="NCBI Taxonomy" id="558537"/>
    <lineage>
        <taxon>Bacteria</taxon>
        <taxon>Pseudomonadati</taxon>
        <taxon>Pseudomonadota</taxon>
        <taxon>Betaproteobacteria</taxon>
        <taxon>Burkholderiales</taxon>
        <taxon>Comamonadaceae</taxon>
        <taxon>Delftia</taxon>
    </lineage>
</organism>
<feature type="compositionally biased region" description="Basic and acidic residues" evidence="4">
    <location>
        <begin position="369"/>
        <end position="379"/>
    </location>
</feature>
<dbReference type="InterPro" id="IPR029063">
    <property type="entry name" value="SAM-dependent_MTases_sf"/>
</dbReference>
<dbReference type="InterPro" id="IPR002877">
    <property type="entry name" value="RNA_MeTrfase_FtsJ_dom"/>
</dbReference>
<evidence type="ECO:0000313" key="8">
    <source>
        <dbReference type="Proteomes" id="UP000183417"/>
    </source>
</evidence>
<dbReference type="RefSeq" id="WP_016452756.1">
    <property type="nucleotide sequence ID" value="NZ_CP065748.1"/>
</dbReference>
<reference evidence="7 8" key="1">
    <citation type="submission" date="2016-10" db="EMBL/GenBank/DDBJ databases">
        <authorList>
            <person name="de Groot N.N."/>
        </authorList>
    </citation>
    <scope>NUCLEOTIDE SEQUENCE [LARGE SCALE GENOMIC DNA]</scope>
    <source>
        <strain evidence="7 8">LMG 24775</strain>
    </source>
</reference>
<protein>
    <submittedName>
        <fullName evidence="7">23S rRNA (Cytidine1920-2'-O)/16S rRNA (Cytidine1409-2'-O)-methyltransferase</fullName>
    </submittedName>
    <submittedName>
        <fullName evidence="6">TlyA family RNA methyltransferase</fullName>
    </submittedName>
</protein>
<dbReference type="Proteomes" id="UP000595064">
    <property type="component" value="Chromosome"/>
</dbReference>
<dbReference type="KEGG" id="dla:I6G47_25995"/>
<evidence type="ECO:0000313" key="6">
    <source>
        <dbReference type="EMBL" id="QPS80401.1"/>
    </source>
</evidence>
<sequence length="400" mass="43580">MRADVFLVEAGHAATRSQAQRLIAGGVQWRMTPLTPWKKVAKNGDEIPAGAELQLLDGAEARFISRGGLKLEGALAATKLSVDGLRCLDVGQSTGGFTDCLLQAGAAQVIGVDVGHGQLHDRLRSDARVICVEGVNARAVTAEGLQEACEEVLSERWEEDPDDNDTQPVAPYAWMRNGGVVDEDYDDSDDAKENEIEAFKAERAAKGKARDEGTVATQRRRRAEFADVDITPQFDFVTGDLSFISLTLVLPAVTRLLKPHGQLLMLVKPQFELQPGQVGKGGIVRDAALFTEVEQRIRTCLGELGLEVKGWMESAIEGGDGNREFFVHAQQAAVVKEPEQPETQDDDEPRSAVKAAPKPAAPKRVSRTVLREQRNERVIDTSTEFGVPGPGRAKLRKRNE</sequence>
<feature type="region of interest" description="Disordered" evidence="4">
    <location>
        <begin position="336"/>
        <end position="400"/>
    </location>
</feature>
<dbReference type="GO" id="GO:0003723">
    <property type="term" value="F:RNA binding"/>
    <property type="evidence" value="ECO:0007669"/>
    <property type="project" value="UniProtKB-KW"/>
</dbReference>
<evidence type="ECO:0000256" key="2">
    <source>
        <dbReference type="ARBA" id="ARBA00029460"/>
    </source>
</evidence>
<name>A0A1H3PF17_9BURK</name>
<dbReference type="CDD" id="cd00165">
    <property type="entry name" value="S4"/>
    <property type="match status" value="1"/>
</dbReference>
<keyword evidence="7" id="KW-0489">Methyltransferase</keyword>
<dbReference type="SUPFAM" id="SSF53335">
    <property type="entry name" value="S-adenosyl-L-methionine-dependent methyltransferases"/>
    <property type="match status" value="1"/>
</dbReference>
<dbReference type="GO" id="GO:0032259">
    <property type="term" value="P:methylation"/>
    <property type="evidence" value="ECO:0007669"/>
    <property type="project" value="UniProtKB-KW"/>
</dbReference>
<evidence type="ECO:0000259" key="5">
    <source>
        <dbReference type="Pfam" id="PF01728"/>
    </source>
</evidence>
<reference evidence="6 9" key="2">
    <citation type="submission" date="2020-12" db="EMBL/GenBank/DDBJ databases">
        <title>FDA dAtabase for Regulatory Grade micrObial Sequences (FDA-ARGOS): Supporting development and validation of Infectious Disease Dx tests.</title>
        <authorList>
            <person name="Sproer C."/>
            <person name="Gronow S."/>
            <person name="Severitt S."/>
            <person name="Schroder I."/>
            <person name="Tallon L."/>
            <person name="Sadzewicz L."/>
            <person name="Zhao X."/>
            <person name="Boylan J."/>
            <person name="Ott S."/>
            <person name="Bowen H."/>
            <person name="Vavikolanu K."/>
            <person name="Mehta A."/>
            <person name="Aluvathingal J."/>
            <person name="Nadendla S."/>
            <person name="Lowell S."/>
            <person name="Myers T."/>
            <person name="Yan Y."/>
            <person name="Sichtig H."/>
        </authorList>
    </citation>
    <scope>NUCLEOTIDE SEQUENCE [LARGE SCALE GENOMIC DNA]</scope>
    <source>
        <strain evidence="6 9">FDAARGOS_890</strain>
    </source>
</reference>
<proteinExistence type="inferred from homology"/>
<evidence type="ECO:0000256" key="4">
    <source>
        <dbReference type="SAM" id="MobiDB-lite"/>
    </source>
</evidence>
<evidence type="ECO:0000313" key="7">
    <source>
        <dbReference type="EMBL" id="SDY99762.1"/>
    </source>
</evidence>
<keyword evidence="9" id="KW-1185">Reference proteome</keyword>
<dbReference type="Pfam" id="PF01728">
    <property type="entry name" value="FtsJ"/>
    <property type="match status" value="1"/>
</dbReference>
<dbReference type="EMBL" id="FNPE01000010">
    <property type="protein sequence ID" value="SDY99762.1"/>
    <property type="molecule type" value="Genomic_DNA"/>
</dbReference>